<dbReference type="EC" id="3.6.1.73" evidence="11"/>
<keyword evidence="4 11" id="KW-0378">Hydrolase</keyword>
<organism evidence="13 14">
    <name type="scientific">Thermoactinomyces mirandus</name>
    <dbReference type="NCBI Taxonomy" id="2756294"/>
    <lineage>
        <taxon>Bacteria</taxon>
        <taxon>Bacillati</taxon>
        <taxon>Bacillota</taxon>
        <taxon>Bacilli</taxon>
        <taxon>Bacillales</taxon>
        <taxon>Thermoactinomycetaceae</taxon>
        <taxon>Thermoactinomyces</taxon>
    </lineage>
</organism>
<keyword evidence="7 11" id="KW-0464">Manganese</keyword>
<comment type="similarity">
    <text evidence="10 11">Belongs to the YjjX NTPase family.</text>
</comment>
<comment type="caution">
    <text evidence="13">The sequence shown here is derived from an EMBL/GenBank/DDBJ whole genome shotgun (WGS) entry which is preliminary data.</text>
</comment>
<name>A0A7W2AS02_9BACL</name>
<proteinExistence type="inferred from homology"/>
<reference evidence="13 14" key="1">
    <citation type="submission" date="2020-07" db="EMBL/GenBank/DDBJ databases">
        <title>Thermoactinomyces phylogeny.</title>
        <authorList>
            <person name="Dunlap C."/>
        </authorList>
    </citation>
    <scope>NUCLEOTIDE SEQUENCE [LARGE SCALE GENOMIC DNA]</scope>
    <source>
        <strain evidence="13 14">AMNI-1</strain>
    </source>
</reference>
<keyword evidence="5 11" id="KW-0460">Magnesium</keyword>
<keyword evidence="14" id="KW-1185">Reference proteome</keyword>
<dbReference type="GO" id="GO:0000166">
    <property type="term" value="F:nucleotide binding"/>
    <property type="evidence" value="ECO:0007669"/>
    <property type="project" value="UniProtKB-KW"/>
</dbReference>
<dbReference type="InterPro" id="IPR002786">
    <property type="entry name" value="Non_canon_purine_NTPase"/>
</dbReference>
<comment type="catalytic activity">
    <reaction evidence="8 11">
        <text>ITP + H2O = IDP + phosphate + H(+)</text>
        <dbReference type="Rhea" id="RHEA:28330"/>
        <dbReference type="ChEBI" id="CHEBI:15377"/>
        <dbReference type="ChEBI" id="CHEBI:15378"/>
        <dbReference type="ChEBI" id="CHEBI:43474"/>
        <dbReference type="ChEBI" id="CHEBI:58280"/>
        <dbReference type="ChEBI" id="CHEBI:61402"/>
        <dbReference type="EC" id="3.6.1.73"/>
    </reaction>
</comment>
<feature type="domain" description="Non-canonical purine NTP phosphatase/PRRC1" evidence="12">
    <location>
        <begin position="6"/>
        <end position="157"/>
    </location>
</feature>
<evidence type="ECO:0000256" key="8">
    <source>
        <dbReference type="ARBA" id="ARBA00048174"/>
    </source>
</evidence>
<evidence type="ECO:0000256" key="4">
    <source>
        <dbReference type="ARBA" id="ARBA00022801"/>
    </source>
</evidence>
<dbReference type="InterPro" id="IPR026533">
    <property type="entry name" value="NTPase/PRRC1"/>
</dbReference>
<evidence type="ECO:0000313" key="13">
    <source>
        <dbReference type="EMBL" id="MBA4603529.1"/>
    </source>
</evidence>
<dbReference type="Pfam" id="PF01931">
    <property type="entry name" value="NTPase_I-T"/>
    <property type="match status" value="1"/>
</dbReference>
<dbReference type="FunFam" id="3.90.950.10:FF:000002">
    <property type="entry name" value="Inosine/xanthosine triphosphatase"/>
    <property type="match status" value="1"/>
</dbReference>
<dbReference type="NCBIfam" id="NF002850">
    <property type="entry name" value="PRK03114.1"/>
    <property type="match status" value="1"/>
</dbReference>
<evidence type="ECO:0000256" key="6">
    <source>
        <dbReference type="ARBA" id="ARBA00023080"/>
    </source>
</evidence>
<evidence type="ECO:0000259" key="12">
    <source>
        <dbReference type="Pfam" id="PF01931"/>
    </source>
</evidence>
<feature type="binding site" evidence="11">
    <location>
        <begin position="7"/>
        <end position="12"/>
    </location>
    <ligand>
        <name>substrate</name>
    </ligand>
</feature>
<keyword evidence="6 11" id="KW-0546">Nucleotide metabolism</keyword>
<comment type="subunit">
    <text evidence="11">Homodimer.</text>
</comment>
<dbReference type="GO" id="GO:0009117">
    <property type="term" value="P:nucleotide metabolic process"/>
    <property type="evidence" value="ECO:0007669"/>
    <property type="project" value="UniProtKB-KW"/>
</dbReference>
<dbReference type="PANTHER" id="PTHR34699:SF2">
    <property type="entry name" value="NON-CANONICAL PURINE NTP PHOSPHATASE_PRRC1 DOMAIN-CONTAINING PROTEIN"/>
    <property type="match status" value="1"/>
</dbReference>
<comment type="cofactor">
    <cofactor evidence="1">
        <name>Mn(2+)</name>
        <dbReference type="ChEBI" id="CHEBI:29035"/>
    </cofactor>
</comment>
<evidence type="ECO:0000256" key="7">
    <source>
        <dbReference type="ARBA" id="ARBA00023211"/>
    </source>
</evidence>
<dbReference type="RefSeq" id="WP_181742001.1">
    <property type="nucleotide sequence ID" value="NZ_JACEOL010000055.1"/>
</dbReference>
<dbReference type="GO" id="GO:0103023">
    <property type="term" value="F:ITPase activity"/>
    <property type="evidence" value="ECO:0007669"/>
    <property type="project" value="UniProtKB-EC"/>
</dbReference>
<comment type="cofactor">
    <cofactor evidence="11">
        <name>Mg(2+)</name>
        <dbReference type="ChEBI" id="CHEBI:18420"/>
    </cofactor>
    <cofactor evidence="11">
        <name>Mn(2+)</name>
        <dbReference type="ChEBI" id="CHEBI:29035"/>
    </cofactor>
    <text evidence="11">Binds 1 divalent metal cation per subunit; can use either Mg(2+) or Mn(2+).</text>
</comment>
<dbReference type="HAMAP" id="MF_00648">
    <property type="entry name" value="Non_canon_purine_NTPase_YjjX"/>
    <property type="match status" value="1"/>
</dbReference>
<evidence type="ECO:0000256" key="5">
    <source>
        <dbReference type="ARBA" id="ARBA00022842"/>
    </source>
</evidence>
<dbReference type="GO" id="GO:0046872">
    <property type="term" value="F:metal ion binding"/>
    <property type="evidence" value="ECO:0007669"/>
    <property type="project" value="UniProtKB-KW"/>
</dbReference>
<keyword evidence="2 11" id="KW-0479">Metal-binding</keyword>
<accession>A0A7W2AS02</accession>
<comment type="caution">
    <text evidence="11">Lacks conserved residue(s) required for the propagation of feature annotation.</text>
</comment>
<evidence type="ECO:0000256" key="3">
    <source>
        <dbReference type="ARBA" id="ARBA00022741"/>
    </source>
</evidence>
<evidence type="ECO:0000313" key="14">
    <source>
        <dbReference type="Proteomes" id="UP000538292"/>
    </source>
</evidence>
<protein>
    <recommendedName>
        <fullName evidence="11">Probable inosine/xanthosine triphosphatase</fullName>
        <shortName evidence="11">ITPase/XTPase</shortName>
        <ecNumber evidence="11">3.6.1.73</ecNumber>
    </recommendedName>
    <alternativeName>
        <fullName evidence="11">Non-canonical purine NTP phosphatase</fullName>
    </alternativeName>
    <alternativeName>
        <fullName evidence="11">Non-standard purine NTP phosphatase</fullName>
    </alternativeName>
    <alternativeName>
        <fullName evidence="11">Nucleoside-triphosphate phosphatase</fullName>
        <shortName evidence="11">NTPase</shortName>
    </alternativeName>
</protein>
<keyword evidence="3 11" id="KW-0547">Nucleotide-binding</keyword>
<evidence type="ECO:0000256" key="1">
    <source>
        <dbReference type="ARBA" id="ARBA00001936"/>
    </source>
</evidence>
<dbReference type="EMBL" id="JACEOL010000055">
    <property type="protein sequence ID" value="MBA4603529.1"/>
    <property type="molecule type" value="Genomic_DNA"/>
</dbReference>
<dbReference type="SUPFAM" id="SSF52972">
    <property type="entry name" value="ITPase-like"/>
    <property type="match status" value="1"/>
</dbReference>
<comment type="function">
    <text evidence="11">Phosphatase that hydrolyzes non-canonical purine nucleotides such as XTP and ITP to their respective diphosphate derivatives. Probably excludes non-canonical purines from DNA/RNA precursor pool, thus preventing their incorporation into DNA/RNA and avoiding chromosomal lesions.</text>
</comment>
<dbReference type="AlphaFoldDB" id="A0A7W2AS02"/>
<evidence type="ECO:0000256" key="11">
    <source>
        <dbReference type="HAMAP-Rule" id="MF_00648"/>
    </source>
</evidence>
<gene>
    <name evidence="13" type="ORF">H2C83_14680</name>
</gene>
<dbReference type="Gene3D" id="3.90.950.10">
    <property type="match status" value="1"/>
</dbReference>
<dbReference type="PANTHER" id="PTHR34699">
    <property type="match status" value="1"/>
</dbReference>
<dbReference type="InterPro" id="IPR029001">
    <property type="entry name" value="ITPase-like_fam"/>
</dbReference>
<dbReference type="Proteomes" id="UP000538292">
    <property type="component" value="Unassembled WGS sequence"/>
</dbReference>
<dbReference type="InterPro" id="IPR050299">
    <property type="entry name" value="YjjX_NTPase"/>
</dbReference>
<evidence type="ECO:0000256" key="10">
    <source>
        <dbReference type="ARBA" id="ARBA00060855"/>
    </source>
</evidence>
<comment type="catalytic activity">
    <reaction evidence="9 11">
        <text>XTP + H2O = XDP + phosphate + H(+)</text>
        <dbReference type="Rhea" id="RHEA:28406"/>
        <dbReference type="ChEBI" id="CHEBI:15377"/>
        <dbReference type="ChEBI" id="CHEBI:15378"/>
        <dbReference type="ChEBI" id="CHEBI:43474"/>
        <dbReference type="ChEBI" id="CHEBI:59884"/>
        <dbReference type="ChEBI" id="CHEBI:61314"/>
        <dbReference type="EC" id="3.6.1.73"/>
    </reaction>
</comment>
<sequence length="174" mass="19005">MIIAVGSTNPAKVNAVRETWQELVPDVTVLSASIPSGVRNQPFSDDETIQGAIHRARQAKKELNADVGIGLEGGVVETPFGLFLCNWSALADENDQCLIAGGARIPLPDQFRAPLHEGRELGPIMDEYSKQTGIRHHQGAIGVFTNGLVDRKEMLIHLCKILLGQYQFHKLKNG</sequence>
<evidence type="ECO:0000256" key="2">
    <source>
        <dbReference type="ARBA" id="ARBA00022723"/>
    </source>
</evidence>
<evidence type="ECO:0000256" key="9">
    <source>
        <dbReference type="ARBA" id="ARBA00048781"/>
    </source>
</evidence>